<feature type="coiled-coil region" evidence="8">
    <location>
        <begin position="86"/>
        <end position="153"/>
    </location>
</feature>
<comment type="similarity">
    <text evidence="8">Belongs to the RacA family.</text>
</comment>
<comment type="subcellular location">
    <subcellularLocation>
        <location evidence="8">Cytoplasm</location>
    </subcellularLocation>
    <text evidence="8">Localizes to cell poles and nucleoid.</text>
</comment>
<evidence type="ECO:0000256" key="8">
    <source>
        <dbReference type="HAMAP-Rule" id="MF_01170"/>
    </source>
</evidence>
<name>A0A0M0KL30_ALKHA</name>
<dbReference type="GO" id="GO:0007059">
    <property type="term" value="P:chromosome segregation"/>
    <property type="evidence" value="ECO:0007669"/>
    <property type="project" value="UniProtKB-UniRule"/>
</dbReference>
<dbReference type="Pfam" id="PF13411">
    <property type="entry name" value="MerR_1"/>
    <property type="match status" value="1"/>
</dbReference>
<keyword evidence="4 8" id="KW-0749">Sporulation</keyword>
<keyword evidence="3 8" id="KW-0159">Chromosome partition</keyword>
<gene>
    <name evidence="8" type="primary">racA</name>
    <name evidence="10" type="ORF">AMD02_10980</name>
</gene>
<dbReference type="SUPFAM" id="SSF46955">
    <property type="entry name" value="Putative DNA-binding domain"/>
    <property type="match status" value="1"/>
</dbReference>
<evidence type="ECO:0000256" key="3">
    <source>
        <dbReference type="ARBA" id="ARBA00022829"/>
    </source>
</evidence>
<dbReference type="OMA" id="TNMVASE"/>
<dbReference type="GO" id="GO:0005737">
    <property type="term" value="C:cytoplasm"/>
    <property type="evidence" value="ECO:0007669"/>
    <property type="project" value="UniProtKB-SubCell"/>
</dbReference>
<feature type="DNA-binding region" description="H-T-H motif" evidence="8">
    <location>
        <begin position="7"/>
        <end position="27"/>
    </location>
</feature>
<dbReference type="HAMAP" id="MF_01170">
    <property type="entry name" value="RacA"/>
    <property type="match status" value="1"/>
</dbReference>
<dbReference type="Gene3D" id="1.10.1660.10">
    <property type="match status" value="1"/>
</dbReference>
<evidence type="ECO:0000256" key="1">
    <source>
        <dbReference type="ARBA" id="ARBA00022490"/>
    </source>
</evidence>
<keyword evidence="2 8" id="KW-0132">Cell division</keyword>
<accession>A0A4Y7X1V4</accession>
<dbReference type="InterPro" id="IPR023522">
    <property type="entry name" value="Chrosome_anchoring_RacA"/>
</dbReference>
<dbReference type="GO" id="GO:0030435">
    <property type="term" value="P:sporulation resulting in formation of a cellular spore"/>
    <property type="evidence" value="ECO:0007669"/>
    <property type="project" value="UniProtKB-UniRule"/>
</dbReference>
<dbReference type="PATRIC" id="fig|136160.3.peg.2598"/>
<dbReference type="GeneID" id="87597321"/>
<evidence type="ECO:0000256" key="6">
    <source>
        <dbReference type="ARBA" id="ARBA00023125"/>
    </source>
</evidence>
<dbReference type="CDD" id="cd04762">
    <property type="entry name" value="HTH_MerR-trunc"/>
    <property type="match status" value="1"/>
</dbReference>
<keyword evidence="5 8" id="KW-0175">Coiled coil</keyword>
<dbReference type="SMR" id="A0A0M0KL30"/>
<dbReference type="InterPro" id="IPR000551">
    <property type="entry name" value="MerR-type_HTH_dom"/>
</dbReference>
<comment type="caution">
    <text evidence="10">The sequence shown here is derived from an EMBL/GenBank/DDBJ whole genome shotgun (WGS) entry which is preliminary data.</text>
</comment>
<dbReference type="EMBL" id="LILD01000001">
    <property type="protein sequence ID" value="KOO39307.1"/>
    <property type="molecule type" value="Genomic_DNA"/>
</dbReference>
<keyword evidence="1 8" id="KW-0963">Cytoplasm</keyword>
<evidence type="ECO:0000256" key="5">
    <source>
        <dbReference type="ARBA" id="ARBA00023054"/>
    </source>
</evidence>
<accession>A0A0M0KL30</accession>
<dbReference type="InterPro" id="IPR009061">
    <property type="entry name" value="DNA-bd_dom_put_sf"/>
</dbReference>
<dbReference type="GO" id="GO:0030261">
    <property type="term" value="P:chromosome condensation"/>
    <property type="evidence" value="ECO:0007669"/>
    <property type="project" value="UniProtKB-UniRule"/>
</dbReference>
<evidence type="ECO:0000256" key="4">
    <source>
        <dbReference type="ARBA" id="ARBA00022969"/>
    </source>
</evidence>
<evidence type="ECO:0000256" key="7">
    <source>
        <dbReference type="ARBA" id="ARBA00023306"/>
    </source>
</evidence>
<protein>
    <recommendedName>
        <fullName evidence="8">Chromosome-anchoring protein RacA</fullName>
    </recommendedName>
</protein>
<dbReference type="GO" id="GO:0008356">
    <property type="term" value="P:asymmetric cell division"/>
    <property type="evidence" value="ECO:0007669"/>
    <property type="project" value="UniProtKB-UniRule"/>
</dbReference>
<dbReference type="RefSeq" id="WP_010897867.1">
    <property type="nucleotide sequence ID" value="NZ_CP040441.1"/>
</dbReference>
<evidence type="ECO:0000259" key="9">
    <source>
        <dbReference type="Pfam" id="PF13411"/>
    </source>
</evidence>
<reference evidence="10" key="1">
    <citation type="submission" date="2015-08" db="EMBL/GenBank/DDBJ databases">
        <title>Complete DNA Sequence of Pseudomonas syringae pv. actinidiae, the Causal Agent of Kiwifruit Canker Disease.</title>
        <authorList>
            <person name="Rikkerink E.H.A."/>
            <person name="Fineran P.C."/>
        </authorList>
    </citation>
    <scope>NUCLEOTIDE SEQUENCE</scope>
    <source>
        <strain evidence="10">DSM 13666</strain>
    </source>
</reference>
<evidence type="ECO:0000313" key="10">
    <source>
        <dbReference type="EMBL" id="KOO39307.1"/>
    </source>
</evidence>
<dbReference type="GO" id="GO:0003690">
    <property type="term" value="F:double-stranded DNA binding"/>
    <property type="evidence" value="ECO:0007669"/>
    <property type="project" value="UniProtKB-UniRule"/>
</dbReference>
<dbReference type="NCBIfam" id="NF009647">
    <property type="entry name" value="PRK13182.1-2"/>
    <property type="match status" value="1"/>
</dbReference>
<keyword evidence="6 8" id="KW-0238">DNA-binding</keyword>
<feature type="domain" description="HTH merR-type" evidence="9">
    <location>
        <begin position="7"/>
        <end position="66"/>
    </location>
</feature>
<organism evidence="10">
    <name type="scientific">Halalkalibacterium halodurans</name>
    <name type="common">Bacillus halodurans</name>
    <dbReference type="NCBI Taxonomy" id="86665"/>
    <lineage>
        <taxon>Bacteria</taxon>
        <taxon>Bacillati</taxon>
        <taxon>Bacillota</taxon>
        <taxon>Bacilli</taxon>
        <taxon>Bacillales</taxon>
        <taxon>Bacillaceae</taxon>
        <taxon>Halalkalibacterium (ex Joshi et al. 2022)</taxon>
    </lineage>
</organism>
<evidence type="ECO:0000256" key="2">
    <source>
        <dbReference type="ARBA" id="ARBA00022618"/>
    </source>
</evidence>
<keyword evidence="7 8" id="KW-0131">Cell cycle</keyword>
<proteinExistence type="inferred from homology"/>
<sequence>MAVQWKTKEVSEQLGVNPTTVQRWVKFFGIQCETNEHGHLLFEKEHLTVLKAIQNQLKSGKKMRDVVIEENEQLIQKPETQPMVATEQYEQRTKQFMEKIAELEKQLSQKADDVVSYQILKHRAEIDEMFKTLQSLELRMAKVEEQLEKQQEEFPLAAGDVPKRKRSFMRLFSF</sequence>
<dbReference type="AlphaFoldDB" id="A0A0M0KL30"/>
<comment type="function">
    <text evidence="8">Required for the formation of axial filaments and for anchoring the origin regions at the cell poles in sporulating cells, thus ensuring proper chromosome segregation in the prespore. Binds in a dispersed manner throughout the chromosome but preferentially to sites clustered in the origin portion of the chromosome, causing condensation of the chromosome and its remodeling into an elongated, anchored structure.</text>
</comment>
<dbReference type="GO" id="GO:0006355">
    <property type="term" value="P:regulation of DNA-templated transcription"/>
    <property type="evidence" value="ECO:0007669"/>
    <property type="project" value="InterPro"/>
</dbReference>